<gene>
    <name evidence="2" type="ordered locus">GDI3914</name>
</gene>
<dbReference type="Proteomes" id="UP000001176">
    <property type="component" value="Plasmid pGDIPal5I"/>
</dbReference>
<keyword evidence="1" id="KW-0472">Membrane</keyword>
<proteinExistence type="predicted"/>
<evidence type="ECO:0000313" key="2">
    <source>
        <dbReference type="EMBL" id="CAP57878.1"/>
    </source>
</evidence>
<keyword evidence="2" id="KW-0614">Plasmid</keyword>
<keyword evidence="1" id="KW-1133">Transmembrane helix</keyword>
<name>A9HT92_GLUDA</name>
<evidence type="ECO:0000313" key="3">
    <source>
        <dbReference type="Proteomes" id="UP000001176"/>
    </source>
</evidence>
<keyword evidence="1" id="KW-0812">Transmembrane</keyword>
<geneLocation type="plasmid" evidence="2 3">
    <name>pGDIPal5I</name>
</geneLocation>
<dbReference type="KEGG" id="gdi:GDI3914"/>
<dbReference type="OrthoDB" id="7282911at2"/>
<organism evidence="2 3">
    <name type="scientific">Gluconacetobacter diazotrophicus (strain ATCC 49037 / DSM 5601 / CCUG 37298 / CIP 103539 / LMG 7603 / PAl5)</name>
    <dbReference type="NCBI Taxonomy" id="272568"/>
    <lineage>
        <taxon>Bacteria</taxon>
        <taxon>Pseudomonadati</taxon>
        <taxon>Pseudomonadota</taxon>
        <taxon>Alphaproteobacteria</taxon>
        <taxon>Acetobacterales</taxon>
        <taxon>Acetobacteraceae</taxon>
        <taxon>Gluconacetobacter</taxon>
    </lineage>
</organism>
<dbReference type="AlphaFoldDB" id="A9HT92"/>
<reference evidence="3" key="1">
    <citation type="journal article" date="2009" name="BMC Genomics">
        <title>Complete genome sequence of the sugarcane nitrogen-fixing endophyte Gluconacetobacter diazotrophicus Pal5.</title>
        <authorList>
            <person name="Bertalan M."/>
            <person name="Albano R."/>
            <person name="Padua V."/>
            <person name="Rouws L."/>
            <person name="Rojas C."/>
            <person name="Hemerly A."/>
            <person name="Teixeira K."/>
            <person name="Schwab S."/>
            <person name="Araujo J."/>
            <person name="Oliveira A."/>
            <person name="Franca L."/>
            <person name="Magalhaes V."/>
            <person name="Alqueres S."/>
            <person name="Cardoso A."/>
            <person name="Almeida W."/>
            <person name="Loureiro M.M."/>
            <person name="Nogueira E."/>
            <person name="Cidade D."/>
            <person name="Oliveira D."/>
            <person name="Simao T."/>
            <person name="Macedo J."/>
            <person name="Valadao A."/>
            <person name="Dreschsel M."/>
            <person name="Freitas F."/>
            <person name="Vidal M."/>
            <person name="Guedes H."/>
            <person name="Rodrigues E."/>
            <person name="Meneses C."/>
            <person name="Brioso P."/>
            <person name="Pozzer L."/>
            <person name="Figueiredo D."/>
            <person name="Montano H."/>
            <person name="Junior J."/>
            <person name="Filho G."/>
            <person name="Flores V."/>
            <person name="Ferreira B."/>
            <person name="Branco A."/>
            <person name="Gonzalez P."/>
            <person name="Guillobel H."/>
            <person name="Lemos M."/>
            <person name="Seibel L."/>
            <person name="Macedo J."/>
            <person name="Alves-Ferreira M."/>
            <person name="Sachetto-Martins G."/>
            <person name="Coelho A."/>
            <person name="Santos E."/>
            <person name="Amaral G."/>
            <person name="Neves A."/>
            <person name="Pacheco A.B."/>
            <person name="Carvalho D."/>
            <person name="Lery L."/>
            <person name="Bisch P."/>
            <person name="Rossle S.C."/>
            <person name="Urmenyi T."/>
            <person name="Kruger W.V."/>
            <person name="Martins O."/>
            <person name="Baldani J.I."/>
            <person name="Ferreira P.C."/>
        </authorList>
    </citation>
    <scope>NUCLEOTIDE SEQUENCE [LARGE SCALE GENOMIC DNA]</scope>
    <source>
        <strain evidence="3">ATCC 49037 / DSM 5601 / CCUG 37298 / CIP 103539 / LMG 7603 / PAl5</strain>
        <plasmid evidence="3">pGDIPal5I</plasmid>
    </source>
</reference>
<evidence type="ECO:0000256" key="1">
    <source>
        <dbReference type="SAM" id="Phobius"/>
    </source>
</evidence>
<dbReference type="EMBL" id="AM889287">
    <property type="protein sequence ID" value="CAP57878.1"/>
    <property type="molecule type" value="Genomic_DNA"/>
</dbReference>
<feature type="transmembrane region" description="Helical" evidence="1">
    <location>
        <begin position="12"/>
        <end position="30"/>
    </location>
</feature>
<protein>
    <submittedName>
        <fullName evidence="2">Uncharacterized protein</fullName>
    </submittedName>
</protein>
<sequence length="59" mass="6738">MRDQKKAKITFVMLACLAVEAIVMAGLYRLDTDEKDAFMLPCVQHHDVASCLAQWKARR</sequence>
<dbReference type="RefSeq" id="WP_012222253.1">
    <property type="nucleotide sequence ID" value="NC_010124.1"/>
</dbReference>
<accession>A9HT92</accession>
<keyword evidence="3" id="KW-1185">Reference proteome</keyword>